<dbReference type="GO" id="GO:0030638">
    <property type="term" value="P:polyketide metabolic process"/>
    <property type="evidence" value="ECO:0007669"/>
    <property type="project" value="InterPro"/>
</dbReference>
<dbReference type="GeneID" id="75180004"/>
<accession>A0A6C1CB64</accession>
<protein>
    <submittedName>
        <fullName evidence="1">Uncharacterized protein</fullName>
    </submittedName>
</protein>
<dbReference type="AlphaFoldDB" id="A0A6C1CB64"/>
<gene>
    <name evidence="1" type="ORF">D8771_06445</name>
</gene>
<comment type="caution">
    <text evidence="1">The sequence shown here is derived from an EMBL/GenBank/DDBJ whole genome shotgun (WGS) entry which is preliminary data.</text>
</comment>
<proteinExistence type="predicted"/>
<evidence type="ECO:0000313" key="2">
    <source>
        <dbReference type="Proteomes" id="UP000298111"/>
    </source>
</evidence>
<reference evidence="1 2" key="1">
    <citation type="submission" date="2018-10" db="EMBL/GenBank/DDBJ databases">
        <title>Isolation of pseudouridimycin from Streptomyces albus DSM 40763.</title>
        <authorList>
            <person name="Rosenqvist P."/>
            <person name="Metsae-Ketelae M."/>
            <person name="Virta P."/>
        </authorList>
    </citation>
    <scope>NUCLEOTIDE SEQUENCE [LARGE SCALE GENOMIC DNA]</scope>
    <source>
        <strain evidence="1 2">DSM 40763</strain>
    </source>
</reference>
<organism evidence="1 2">
    <name type="scientific">Streptomyces albus</name>
    <dbReference type="NCBI Taxonomy" id="1888"/>
    <lineage>
        <taxon>Bacteria</taxon>
        <taxon>Bacillati</taxon>
        <taxon>Actinomycetota</taxon>
        <taxon>Actinomycetes</taxon>
        <taxon>Kitasatosporales</taxon>
        <taxon>Streptomycetaceae</taxon>
        <taxon>Streptomyces</taxon>
    </lineage>
</organism>
<dbReference type="Pfam" id="PF07366">
    <property type="entry name" value="SnoaL"/>
    <property type="match status" value="1"/>
</dbReference>
<evidence type="ECO:0000313" key="1">
    <source>
        <dbReference type="EMBL" id="TGG86051.1"/>
    </source>
</evidence>
<name>A0A6C1CB64_9ACTN</name>
<dbReference type="Proteomes" id="UP000298111">
    <property type="component" value="Unassembled WGS sequence"/>
</dbReference>
<dbReference type="InterPro" id="IPR032710">
    <property type="entry name" value="NTF2-like_dom_sf"/>
</dbReference>
<dbReference type="RefSeq" id="WP_016471176.1">
    <property type="nucleotide sequence ID" value="NZ_BBQG01000022.1"/>
</dbReference>
<dbReference type="EMBL" id="RCIY01000040">
    <property type="protein sequence ID" value="TGG86051.1"/>
    <property type="molecule type" value="Genomic_DNA"/>
</dbReference>
<dbReference type="Gene3D" id="3.10.450.50">
    <property type="match status" value="1"/>
</dbReference>
<sequence>MDESTLRALYERWLTELWNGDLSVAPEIVSAGFAIHHGAIQPGTERELTGPEGIARLVSQGRAFFSELTFEPELGPLVQGDLLAARWVGRGTYAGGVPGATAAPGTEIVFRGNDILKAADGRFTAYWVCSDGAWFNEQLGIG</sequence>
<dbReference type="InterPro" id="IPR009959">
    <property type="entry name" value="Cyclase_SnoaL-like"/>
</dbReference>
<dbReference type="SUPFAM" id="SSF54427">
    <property type="entry name" value="NTF2-like"/>
    <property type="match status" value="1"/>
</dbReference>